<dbReference type="RefSeq" id="WP_089763450.1">
    <property type="nucleotide sequence ID" value="NZ_BKAT01000031.1"/>
</dbReference>
<dbReference type="AlphaFoldDB" id="A0A1H4EHE1"/>
<evidence type="ECO:0000313" key="1">
    <source>
        <dbReference type="EMBL" id="SEA84494.1"/>
    </source>
</evidence>
<reference evidence="2" key="1">
    <citation type="submission" date="2016-10" db="EMBL/GenBank/DDBJ databases">
        <authorList>
            <person name="Varghese N."/>
            <person name="Submissions S."/>
        </authorList>
    </citation>
    <scope>NUCLEOTIDE SEQUENCE [LARGE SCALE GENOMIC DNA]</scope>
    <source>
        <strain evidence="2">DSM 23920</strain>
    </source>
</reference>
<organism evidence="1 2">
    <name type="scientific">Chitinophaga terrae</name>
    <name type="common">ex Kim and Jung 2007</name>
    <dbReference type="NCBI Taxonomy" id="408074"/>
    <lineage>
        <taxon>Bacteria</taxon>
        <taxon>Pseudomonadati</taxon>
        <taxon>Bacteroidota</taxon>
        <taxon>Chitinophagia</taxon>
        <taxon>Chitinophagales</taxon>
        <taxon>Chitinophagaceae</taxon>
        <taxon>Chitinophaga</taxon>
    </lineage>
</organism>
<dbReference type="OrthoDB" id="616292at2"/>
<dbReference type="Proteomes" id="UP000199656">
    <property type="component" value="Unassembled WGS sequence"/>
</dbReference>
<accession>A0A1H4EHE1</accession>
<evidence type="ECO:0000313" key="2">
    <source>
        <dbReference type="Proteomes" id="UP000199656"/>
    </source>
</evidence>
<dbReference type="EMBL" id="FNRL01000018">
    <property type="protein sequence ID" value="SEA84494.1"/>
    <property type="molecule type" value="Genomic_DNA"/>
</dbReference>
<name>A0A1H4EHE1_9BACT</name>
<sequence length="391" mass="44226">MTKIMHLLAACTLVWSFSSCSKVDYTEIERPAYLRVFNDLNLKIGLENKDEERPFLCMLIDPVIDKDGVPVSAAIKGDFLDQREPYAPPYPSHLGSSTSKNNPEYPGKENVLVGPVLNGFDLSSWAQVPSGKHRIVFYYRPVNEVSFFDLEPKVRSNKVVDTVIDLGVEEVYTMHVLQRNFITKEKGIILRKENFHQLPLSDSMVYVNFYNYSADGFWQADKSLKKNQFNSGVMQYGIRDEMNIWLSICKPGGWNTIPGYRFAYLGQVKRNTGNHVAPYFSFPLFADSASNHIVTDIWQRISLLAPGIDPEIIPHGDYATITDGAYGLIACYGNGTRQNFERGALFLPSMIVNIHSGVYNPRSFATVNTIEVVNGNAYLTTIQRKYEPPVY</sequence>
<proteinExistence type="predicted"/>
<protein>
    <submittedName>
        <fullName evidence="1">Uncharacterized protein</fullName>
    </submittedName>
</protein>
<keyword evidence="2" id="KW-1185">Reference proteome</keyword>
<dbReference type="STRING" id="408074.SAMN05660909_03746"/>
<dbReference type="PROSITE" id="PS51257">
    <property type="entry name" value="PROKAR_LIPOPROTEIN"/>
    <property type="match status" value="1"/>
</dbReference>
<gene>
    <name evidence="1" type="ORF">SAMN05660909_03746</name>
</gene>